<proteinExistence type="predicted"/>
<dbReference type="HOGENOM" id="CLU_2497073_0_0_7"/>
<gene>
    <name evidence="2" type="ordered locus">WS1106</name>
</gene>
<dbReference type="AlphaFoldDB" id="Q7MRR0"/>
<feature type="region of interest" description="Disordered" evidence="1">
    <location>
        <begin position="1"/>
        <end position="21"/>
    </location>
</feature>
<reference evidence="2 3" key="1">
    <citation type="journal article" date="2003" name="Proc. Natl. Acad. Sci. U.S.A.">
        <title>Complete genome sequence and analysis of Wolinella succinogenes.</title>
        <authorList>
            <person name="Baar C."/>
            <person name="Eppinger M."/>
            <person name="Raddatz G."/>
            <person name="Simon JM."/>
            <person name="Lanz C."/>
            <person name="Klimmek O."/>
            <person name="Nandakumar R."/>
            <person name="Gross R."/>
            <person name="Rosinus A."/>
            <person name="Keller H."/>
            <person name="Jagtap P."/>
            <person name="Linke B."/>
            <person name="Meyer F."/>
            <person name="Lederer H."/>
            <person name="Schuster S.C."/>
        </authorList>
    </citation>
    <scope>NUCLEOTIDE SEQUENCE [LARGE SCALE GENOMIC DNA]</scope>
    <source>
        <strain evidence="3">ATCC 29543 / DSM 1740 / CCUG 13145 / JCM 31913 / LMG 7466 / NCTC 11488 / FDC 602W</strain>
    </source>
</reference>
<accession>Q7MRR0</accession>
<sequence length="86" mass="9725">MGFKSMQKKDYSESPKTADDFVSSATGETALSEIKKSKKKLVTVYLSLEIIDRLNLFVETEAKRSESKSVIVEKALEMFLESRLSK</sequence>
<dbReference type="EMBL" id="BX571660">
    <property type="protein sequence ID" value="CAE10199.1"/>
    <property type="molecule type" value="Genomic_DNA"/>
</dbReference>
<protein>
    <submittedName>
        <fullName evidence="2">Uncharacterized protein</fullName>
    </submittedName>
</protein>
<evidence type="ECO:0000313" key="2">
    <source>
        <dbReference type="EMBL" id="CAE10199.1"/>
    </source>
</evidence>
<dbReference type="RefSeq" id="WP_011138991.1">
    <property type="nucleotide sequence ID" value="NC_005090.1"/>
</dbReference>
<dbReference type="KEGG" id="wsu:WS1106"/>
<dbReference type="STRING" id="273121.WS1106"/>
<dbReference type="Proteomes" id="UP000000422">
    <property type="component" value="Chromosome"/>
</dbReference>
<name>Q7MRR0_WOLSU</name>
<feature type="compositionally biased region" description="Basic and acidic residues" evidence="1">
    <location>
        <begin position="7"/>
        <end position="19"/>
    </location>
</feature>
<organism evidence="3">
    <name type="scientific">Wolinella succinogenes (strain ATCC 29543 / DSM 1740 / CCUG 13145 / JCM 31913 / LMG 7466 / NCTC 11488 / FDC 602W)</name>
    <name type="common">Vibrio succinogenes</name>
    <dbReference type="NCBI Taxonomy" id="273121"/>
    <lineage>
        <taxon>Bacteria</taxon>
        <taxon>Pseudomonadati</taxon>
        <taxon>Campylobacterota</taxon>
        <taxon>Epsilonproteobacteria</taxon>
        <taxon>Campylobacterales</taxon>
        <taxon>Helicobacteraceae</taxon>
        <taxon>Wolinella</taxon>
    </lineage>
</organism>
<evidence type="ECO:0000313" key="3">
    <source>
        <dbReference type="Proteomes" id="UP000000422"/>
    </source>
</evidence>
<evidence type="ECO:0000256" key="1">
    <source>
        <dbReference type="SAM" id="MobiDB-lite"/>
    </source>
</evidence>
<keyword evidence="3" id="KW-1185">Reference proteome</keyword>